<dbReference type="OrthoDB" id="2118094at2759"/>
<reference evidence="1 2" key="1">
    <citation type="submission" date="2014-06" db="EMBL/GenBank/DDBJ databases">
        <authorList>
            <person name="Swart Estienne"/>
        </authorList>
    </citation>
    <scope>NUCLEOTIDE SEQUENCE [LARGE SCALE GENOMIC DNA]</scope>
    <source>
        <strain evidence="1 2">130c</strain>
    </source>
</reference>
<keyword evidence="2" id="KW-1185">Reference proteome</keyword>
<dbReference type="Gene3D" id="3.40.50.1240">
    <property type="entry name" value="Phosphoglycerate mutase-like"/>
    <property type="match status" value="2"/>
</dbReference>
<dbReference type="PANTHER" id="PTHR16469">
    <property type="entry name" value="UBIQUITIN-ASSOCIATED AND SH3 DOMAIN-CONTAINING BA-RELATED"/>
    <property type="match status" value="1"/>
</dbReference>
<protein>
    <recommendedName>
        <fullName evidence="3">Phosphoglycerate mutase family protein</fullName>
    </recommendedName>
</protein>
<dbReference type="InterPro" id="IPR013078">
    <property type="entry name" value="His_Pase_superF_clade-1"/>
</dbReference>
<proteinExistence type="predicted"/>
<dbReference type="InParanoid" id="A0A078A4U4"/>
<dbReference type="CDD" id="cd07067">
    <property type="entry name" value="HP_PGM_like"/>
    <property type="match status" value="1"/>
</dbReference>
<evidence type="ECO:0008006" key="3">
    <source>
        <dbReference type="Google" id="ProtNLM"/>
    </source>
</evidence>
<dbReference type="CDD" id="cd07040">
    <property type="entry name" value="HP"/>
    <property type="match status" value="1"/>
</dbReference>
<name>A0A078A4U4_STYLE</name>
<dbReference type="PANTHER" id="PTHR16469:SF27">
    <property type="entry name" value="UBIQUITIN-ASSOCIATED AND SH3 DOMAIN-CONTAINING BA-RELATED"/>
    <property type="match status" value="1"/>
</dbReference>
<dbReference type="InterPro" id="IPR051710">
    <property type="entry name" value="Phosphatase_SH3-domain"/>
</dbReference>
<gene>
    <name evidence="1" type="primary">Contig19548.g20723</name>
    <name evidence="1" type="ORF">STYLEM_6172</name>
</gene>
<dbReference type="AlphaFoldDB" id="A0A078A4U4"/>
<dbReference type="SUPFAM" id="SSF53254">
    <property type="entry name" value="Phosphoglycerate mutase-like"/>
    <property type="match status" value="2"/>
</dbReference>
<evidence type="ECO:0000313" key="1">
    <source>
        <dbReference type="EMBL" id="CDW77202.1"/>
    </source>
</evidence>
<dbReference type="SMART" id="SM00855">
    <property type="entry name" value="PGAM"/>
    <property type="match status" value="2"/>
</dbReference>
<dbReference type="EMBL" id="CCKQ01005935">
    <property type="protein sequence ID" value="CDW77202.1"/>
    <property type="molecule type" value="Genomic_DNA"/>
</dbReference>
<evidence type="ECO:0000313" key="2">
    <source>
        <dbReference type="Proteomes" id="UP000039865"/>
    </source>
</evidence>
<dbReference type="Pfam" id="PF00300">
    <property type="entry name" value="His_Phos_1"/>
    <property type="match status" value="2"/>
</dbReference>
<sequence length="454" mass="53201">MMIRHGQRADRHPEYKVHIQVWVDAPLTPLGLQQAKETGQFLKEYINANNFEEVILESSPWLRVMMTAAQIAKELGMNKFNVSYNYRELMTPQCFDYEDPMPQLLFVNKTMDYISQKYLEGIQYVETDDSKVMDKSCMYPETEDEAFHRIKVLQKQLAKHHKKSDKKVLHLILTHYHPVYILSKINRGRNNNFSYCCKSSIKIQDGVVKRLNFDIDDSHEITQEYQPCQIIMIRHGERADKHPERNVEIEEIVDAPLTPIGIQQAYETGLFMKQYINEHQFEEVILESSPFLRVMMTASQIAKQLDKDRINVNYDFREWCDGEYYSNENPLPKLLIRRKDHADLEQQFLEGVKIDEVISPDQLNPDQLFPEPDTLVEKRVRDLTEKLTLKYAESQKKVCHIIVTHGHLVKLMALANGGQEQRYIYCSKTALEVHNGKIKSLLFDSDDSHVITKY</sequence>
<dbReference type="Proteomes" id="UP000039865">
    <property type="component" value="Unassembled WGS sequence"/>
</dbReference>
<organism evidence="1 2">
    <name type="scientific">Stylonychia lemnae</name>
    <name type="common">Ciliate</name>
    <dbReference type="NCBI Taxonomy" id="5949"/>
    <lineage>
        <taxon>Eukaryota</taxon>
        <taxon>Sar</taxon>
        <taxon>Alveolata</taxon>
        <taxon>Ciliophora</taxon>
        <taxon>Intramacronucleata</taxon>
        <taxon>Spirotrichea</taxon>
        <taxon>Stichotrichia</taxon>
        <taxon>Sporadotrichida</taxon>
        <taxon>Oxytrichidae</taxon>
        <taxon>Stylonychinae</taxon>
        <taxon>Stylonychia</taxon>
    </lineage>
</organism>
<dbReference type="InterPro" id="IPR029033">
    <property type="entry name" value="His_PPase_superfam"/>
</dbReference>
<accession>A0A078A4U4</accession>